<dbReference type="EMBL" id="JASJUT010000003">
    <property type="protein sequence ID" value="MDK2595400.1"/>
    <property type="molecule type" value="Genomic_DNA"/>
</dbReference>
<proteinExistence type="predicted"/>
<comment type="caution">
    <text evidence="4">The sequence shown here is derived from an EMBL/GenBank/DDBJ whole genome shotgun (WGS) entry which is preliminary data.</text>
</comment>
<protein>
    <submittedName>
        <fullName evidence="4">Uncharacterized protein</fullName>
    </submittedName>
</protein>
<evidence type="ECO:0000256" key="3">
    <source>
        <dbReference type="SAM" id="SignalP"/>
    </source>
</evidence>
<sequence length="501" mass="54633">MRNLIYMALFSAFFMSKFAYSSNSIPATPVDEHYRSCEGIEFPVNAAVGMCQQRATSLIADPPIVPDAPWVAGAVNCTTQHMHSDRIRVYCERGFTRTTCDLDGTCQTARMSLGYGITLSARITETTFQCPNPAYPTLGILPSGEGVCYIDNNRDPDCPEPSADDDISYAVGGQPYCFTNQDGSVCQYDVDPNTNTYAISKQYRGVEPVSCGTPPNDAVDPELPDIVEPLIPDSPSLNGPQPDPTPETGDNSDSGLEIDALNKINDNLSTMIDNNTEFDSAEFRHQEDTVAILTNLVEMGRANVISTQNTNDSLFTQSKNQAVAIDETRKTNDVLSLLLNSSEKSRIASTHRLDGIKEAIKGGNGTNPCTGPDCDTTPCEGPDCNKPCTGIECIDIGTEQGGKQGGITTLFTNEDVLTLKTQIEEQLDSNKGELESISSEMESMFKIEPSLTGGYENRTIEIKGEQIDISLRRYSEFFQMLSTPIMLAASITALFILLRER</sequence>
<keyword evidence="2" id="KW-0472">Membrane</keyword>
<feature type="signal peptide" evidence="3">
    <location>
        <begin position="1"/>
        <end position="21"/>
    </location>
</feature>
<feature type="transmembrane region" description="Helical" evidence="2">
    <location>
        <begin position="477"/>
        <end position="498"/>
    </location>
</feature>
<dbReference type="RefSeq" id="WP_284137110.1">
    <property type="nucleotide sequence ID" value="NZ_JASJUT010000003.1"/>
</dbReference>
<organism evidence="4 5">
    <name type="scientific">Pseudoalteromonas obscura</name>
    <dbReference type="NCBI Taxonomy" id="3048491"/>
    <lineage>
        <taxon>Bacteria</taxon>
        <taxon>Pseudomonadati</taxon>
        <taxon>Pseudomonadota</taxon>
        <taxon>Gammaproteobacteria</taxon>
        <taxon>Alteromonadales</taxon>
        <taxon>Pseudoalteromonadaceae</taxon>
        <taxon>Pseudoalteromonas</taxon>
    </lineage>
</organism>
<feature type="region of interest" description="Disordered" evidence="1">
    <location>
        <begin position="208"/>
        <end position="257"/>
    </location>
</feature>
<gene>
    <name evidence="4" type="ORF">QNM18_10125</name>
</gene>
<keyword evidence="5" id="KW-1185">Reference proteome</keyword>
<evidence type="ECO:0000313" key="5">
    <source>
        <dbReference type="Proteomes" id="UP001231915"/>
    </source>
</evidence>
<keyword evidence="2" id="KW-0812">Transmembrane</keyword>
<reference evidence="4 5" key="1">
    <citation type="submission" date="2023-05" db="EMBL/GenBank/DDBJ databases">
        <title>Pseudoalteromonas ardens sp. nov., Pseudoalteromonas obscura sp. nov., and Pseudoalteromonas umbrosa sp. nov., isolated from the coral Montipora capitata.</title>
        <authorList>
            <person name="Thomas E.M."/>
            <person name="Smith E.M."/>
            <person name="Papke E."/>
            <person name="Shlafstein M.D."/>
            <person name="Oline D.K."/>
            <person name="Videau P."/>
            <person name="Saw J.H."/>
            <person name="Strangman W.K."/>
            <person name="Ushijima B."/>
        </authorList>
    </citation>
    <scope>NUCLEOTIDE SEQUENCE [LARGE SCALE GENOMIC DNA]</scope>
    <source>
        <strain evidence="4 5">P94</strain>
    </source>
</reference>
<accession>A0ABT7EK39</accession>
<evidence type="ECO:0000313" key="4">
    <source>
        <dbReference type="EMBL" id="MDK2595400.1"/>
    </source>
</evidence>
<feature type="chain" id="PRO_5046548532" evidence="3">
    <location>
        <begin position="22"/>
        <end position="501"/>
    </location>
</feature>
<keyword evidence="2" id="KW-1133">Transmembrane helix</keyword>
<name>A0ABT7EK39_9GAMM</name>
<evidence type="ECO:0000256" key="1">
    <source>
        <dbReference type="SAM" id="MobiDB-lite"/>
    </source>
</evidence>
<dbReference type="Proteomes" id="UP001231915">
    <property type="component" value="Unassembled WGS sequence"/>
</dbReference>
<keyword evidence="3" id="KW-0732">Signal</keyword>
<evidence type="ECO:0000256" key="2">
    <source>
        <dbReference type="SAM" id="Phobius"/>
    </source>
</evidence>